<dbReference type="PANTHER" id="PTHR42034:SF1">
    <property type="entry name" value="CONDENSATION DOMAIN-CONTAINING PROTEIN"/>
    <property type="match status" value="1"/>
</dbReference>
<dbReference type="AlphaFoldDB" id="A0A370P9S7"/>
<dbReference type="InterPro" id="IPR023213">
    <property type="entry name" value="CAT-like_dom_sf"/>
</dbReference>
<dbReference type="Proteomes" id="UP000254937">
    <property type="component" value="Unassembled WGS sequence"/>
</dbReference>
<sequence>MLPTFFSENIGCLLPKTWGRVSETQYTRPLDGMEALMRQLAISYPPGRRTYDIAAAVKVRTHLTAEELTKRGRLAWQNLRYKHPLMASSVMGGNWVYNVPYGKELEAWTEKTFLSVDSTPKRTEDVLNSLGPVELLILLHLKDRNEFMLKLSHYHSDGHGVTMWYHDFLHELSRPTMNIIRWKPGEEVKNLPLETRDAAAIPQLTQSWVEDHRGLIPKKQPKASKTLGLAIEPETSQRESYYGLERQRFSVKETETIIAGARNLGLTLTPFGHAAIALAAKEQGNLPDGVQHNTFLVSSLRGQCQGPPELGSDAAAMRFGLWPIQIDIHDFPQTSKALMECYSAYKKNMTSYTPIMTNVLADMDTDVVNDVMSTFIISNMGDLSPYIRASYGEIELADYWAITLPANSSIFISMETRQGQLELRVYYNGSYYDSSRIRSLLKSACKILLDAST</sequence>
<dbReference type="EMBL" id="KZ851863">
    <property type="protein sequence ID" value="RDK38909.1"/>
    <property type="molecule type" value="Genomic_DNA"/>
</dbReference>
<accession>A0A370P9S7</accession>
<proteinExistence type="predicted"/>
<gene>
    <name evidence="1" type="ORF">M752DRAFT_286086</name>
</gene>
<dbReference type="Gene3D" id="3.30.559.30">
    <property type="entry name" value="Nonribosomal peptide synthetase, condensation domain"/>
    <property type="match status" value="1"/>
</dbReference>
<keyword evidence="2" id="KW-1185">Reference proteome</keyword>
<evidence type="ECO:0008006" key="3">
    <source>
        <dbReference type="Google" id="ProtNLM"/>
    </source>
</evidence>
<dbReference type="Gene3D" id="3.30.559.10">
    <property type="entry name" value="Chloramphenicol acetyltransferase-like domain"/>
    <property type="match status" value="1"/>
</dbReference>
<protein>
    <recommendedName>
        <fullName evidence="3">Condensation domain-containing protein</fullName>
    </recommendedName>
</protein>
<name>A0A370P9S7_ASPPH</name>
<evidence type="ECO:0000313" key="1">
    <source>
        <dbReference type="EMBL" id="RDK38909.1"/>
    </source>
</evidence>
<evidence type="ECO:0000313" key="2">
    <source>
        <dbReference type="Proteomes" id="UP000254937"/>
    </source>
</evidence>
<dbReference type="PANTHER" id="PTHR42034">
    <property type="entry name" value="CHROMOSOME 7, WHOLE GENOME SHOTGUN SEQUENCE-RELATED"/>
    <property type="match status" value="1"/>
</dbReference>
<organism evidence="1 2">
    <name type="scientific">Aspergillus phoenicis ATCC 13157</name>
    <dbReference type="NCBI Taxonomy" id="1353007"/>
    <lineage>
        <taxon>Eukaryota</taxon>
        <taxon>Fungi</taxon>
        <taxon>Dikarya</taxon>
        <taxon>Ascomycota</taxon>
        <taxon>Pezizomycotina</taxon>
        <taxon>Eurotiomycetes</taxon>
        <taxon>Eurotiomycetidae</taxon>
        <taxon>Eurotiales</taxon>
        <taxon>Aspergillaceae</taxon>
        <taxon>Aspergillus</taxon>
    </lineage>
</organism>
<reference evidence="1 2" key="1">
    <citation type="submission" date="2018-07" db="EMBL/GenBank/DDBJ databases">
        <title>Section-level genome sequencing of Aspergillus section Nigri to investigate inter- and intra-species variation.</title>
        <authorList>
            <consortium name="DOE Joint Genome Institute"/>
            <person name="Vesth T.C."/>
            <person name="Nybo J.L."/>
            <person name="Theobald S."/>
            <person name="Frisvad J.C."/>
            <person name="Larsen T.O."/>
            <person name="Nielsen K.F."/>
            <person name="Hoof J.B."/>
            <person name="Brandl J."/>
            <person name="Salamov A."/>
            <person name="Riley R."/>
            <person name="Gladden J.M."/>
            <person name="Phatale P."/>
            <person name="Nielsen M.T."/>
            <person name="Lyhne E.K."/>
            <person name="Kogle M.E."/>
            <person name="Strasser K."/>
            <person name="McDonnell E."/>
            <person name="Barry K."/>
            <person name="Clum A."/>
            <person name="Chen C."/>
            <person name="Nolan M."/>
            <person name="Sandor L."/>
            <person name="Kuo A."/>
            <person name="Lipzen A."/>
            <person name="Hainaut M."/>
            <person name="Drula E."/>
            <person name="Tsang A."/>
            <person name="Magnuson J.K."/>
            <person name="Henrissat B."/>
            <person name="Wiebenga A."/>
            <person name="Simmons B.A."/>
            <person name="Makela M.R."/>
            <person name="De vries R.P."/>
            <person name="Grigoriev I.V."/>
            <person name="Mortensen U.H."/>
            <person name="Baker S.E."/>
            <person name="Andersen M.R."/>
        </authorList>
    </citation>
    <scope>NUCLEOTIDE SEQUENCE [LARGE SCALE GENOMIC DNA]</scope>
    <source>
        <strain evidence="1 2">ATCC 13157</strain>
    </source>
</reference>